<evidence type="ECO:0000259" key="7">
    <source>
        <dbReference type="Pfam" id="PF08544"/>
    </source>
</evidence>
<keyword evidence="4" id="KW-0067">ATP-binding</keyword>
<dbReference type="Pfam" id="PF00288">
    <property type="entry name" value="GHMP_kinases_N"/>
    <property type="match status" value="1"/>
</dbReference>
<dbReference type="PANTHER" id="PTHR32463">
    <property type="entry name" value="L-FUCOSE KINASE"/>
    <property type="match status" value="1"/>
</dbReference>
<dbReference type="AlphaFoldDB" id="A0A0V8M3T2"/>
<evidence type="ECO:0000256" key="3">
    <source>
        <dbReference type="ARBA" id="ARBA00022777"/>
    </source>
</evidence>
<dbReference type="PANTHER" id="PTHR32463:SF0">
    <property type="entry name" value="L-FUCOSE KINASE"/>
    <property type="match status" value="1"/>
</dbReference>
<evidence type="ECO:0000256" key="5">
    <source>
        <dbReference type="ARBA" id="ARBA00038121"/>
    </source>
</evidence>
<sequence>MIISRTPFRISFAGGGTDLKAFYSLKAGEVVSTAINKYMYITVNKRFDSTIRVSYSSTEIVNTVDEICHPIVREALKLTGISGGIEIVSIADIPAGTGLGSSSTFTVGLLNALYAYQGKLLSAEELARQACRIEIDCLKEPIGKQDQYIAAYGGICYFRFEADEYVGVSPLPLKAELKANLNKSLLLFYTGSCRQAGSILAEQQSNTTRPANFKNLTCLTGLAASCRECLLDHALPEDMGNILHKGWLAKKNLSSGISNPYIDQCYQSALSAGAYGGKLLGAGGGGFLLVCAPPKSHDSVRRALSDLPQVDFEFEPEGSKIIYVL</sequence>
<comment type="caution">
    <text evidence="8">The sequence shown here is derived from an EMBL/GenBank/DDBJ whole genome shotgun (WGS) entry which is preliminary data.</text>
</comment>
<dbReference type="PRINTS" id="PR00960">
    <property type="entry name" value="LMBPPROTEIN"/>
</dbReference>
<dbReference type="InterPro" id="IPR013750">
    <property type="entry name" value="GHMP_kinase_C_dom"/>
</dbReference>
<comment type="similarity">
    <text evidence="5">Belongs to the GHMP kinase family.</text>
</comment>
<dbReference type="Pfam" id="PF08544">
    <property type="entry name" value="GHMP_kinases_C"/>
    <property type="match status" value="1"/>
</dbReference>
<dbReference type="PROSITE" id="PS00627">
    <property type="entry name" value="GHMP_KINASES_ATP"/>
    <property type="match status" value="1"/>
</dbReference>
<dbReference type="SUPFAM" id="SSF54211">
    <property type="entry name" value="Ribosomal protein S5 domain 2-like"/>
    <property type="match status" value="1"/>
</dbReference>
<evidence type="ECO:0000259" key="6">
    <source>
        <dbReference type="Pfam" id="PF00288"/>
    </source>
</evidence>
<feature type="domain" description="GHMP kinase N-terminal" evidence="6">
    <location>
        <begin position="76"/>
        <end position="154"/>
    </location>
</feature>
<dbReference type="GO" id="GO:0042352">
    <property type="term" value="P:GDP-L-fucose salvage"/>
    <property type="evidence" value="ECO:0007669"/>
    <property type="project" value="TreeGrafter"/>
</dbReference>
<keyword evidence="2" id="KW-0547">Nucleotide-binding</keyword>
<dbReference type="InterPro" id="IPR006204">
    <property type="entry name" value="GHMP_kinase_N_dom"/>
</dbReference>
<keyword evidence="3 8" id="KW-0418">Kinase</keyword>
<dbReference type="PIRSF" id="PIRSF036406">
    <property type="entry name" value="Hept_kin"/>
    <property type="match status" value="1"/>
</dbReference>
<dbReference type="InterPro" id="IPR036554">
    <property type="entry name" value="GHMP_kinase_C_sf"/>
</dbReference>
<dbReference type="GO" id="GO:0050201">
    <property type="term" value="F:fucokinase activity"/>
    <property type="evidence" value="ECO:0007669"/>
    <property type="project" value="TreeGrafter"/>
</dbReference>
<dbReference type="InterPro" id="IPR014606">
    <property type="entry name" value="Heptose_7-P_kinase"/>
</dbReference>
<protein>
    <submittedName>
        <fullName evidence="8">GHMP kinase</fullName>
    </submittedName>
</protein>
<dbReference type="InterPro" id="IPR001174">
    <property type="entry name" value="HddA/FKP"/>
</dbReference>
<dbReference type="Proteomes" id="UP000053577">
    <property type="component" value="Unassembled WGS sequence"/>
</dbReference>
<dbReference type="RefSeq" id="WP_041341060.1">
    <property type="nucleotide sequence ID" value="NZ_DICU01000003.1"/>
</dbReference>
<evidence type="ECO:0000256" key="2">
    <source>
        <dbReference type="ARBA" id="ARBA00022741"/>
    </source>
</evidence>
<dbReference type="PATRIC" id="fig|61435.5.peg.549"/>
<feature type="domain" description="GHMP kinase C-terminal" evidence="7">
    <location>
        <begin position="237"/>
        <end position="305"/>
    </location>
</feature>
<evidence type="ECO:0000313" key="8">
    <source>
        <dbReference type="EMBL" id="KSV18356.1"/>
    </source>
</evidence>
<dbReference type="EMBL" id="JGYD01000011">
    <property type="protein sequence ID" value="KSV18356.1"/>
    <property type="molecule type" value="Genomic_DNA"/>
</dbReference>
<dbReference type="Gene3D" id="3.30.230.120">
    <property type="match status" value="1"/>
</dbReference>
<dbReference type="InterPro" id="IPR006203">
    <property type="entry name" value="GHMP_knse_ATP-bd_CS"/>
</dbReference>
<organism evidence="8 9">
    <name type="scientific">Dehalococcoides mccartyi</name>
    <dbReference type="NCBI Taxonomy" id="61435"/>
    <lineage>
        <taxon>Bacteria</taxon>
        <taxon>Bacillati</taxon>
        <taxon>Chloroflexota</taxon>
        <taxon>Dehalococcoidia</taxon>
        <taxon>Dehalococcoidales</taxon>
        <taxon>Dehalococcoidaceae</taxon>
        <taxon>Dehalococcoides</taxon>
    </lineage>
</organism>
<dbReference type="OrthoDB" id="9812992at2"/>
<accession>A0A0V8M3T2</accession>
<evidence type="ECO:0000256" key="4">
    <source>
        <dbReference type="ARBA" id="ARBA00022840"/>
    </source>
</evidence>
<reference evidence="8 9" key="1">
    <citation type="journal article" date="2015" name="Sci. Rep.">
        <title>A comparative genomics and reductive dehalogenase gene transcription study of two chloroethene-respiring bacteria, Dehalococcoides mccartyi strains MB and 11a.</title>
        <authorList>
            <person name="Low A."/>
            <person name="Shen Z."/>
            <person name="Cheng D."/>
            <person name="Rogers M.J."/>
            <person name="Lee P.K."/>
            <person name="He J."/>
        </authorList>
    </citation>
    <scope>NUCLEOTIDE SEQUENCE [LARGE SCALE GENOMIC DNA]</scope>
    <source>
        <strain evidence="8 9">MB</strain>
    </source>
</reference>
<dbReference type="InterPro" id="IPR052203">
    <property type="entry name" value="GHMP_Kinase-Related"/>
</dbReference>
<dbReference type="GO" id="GO:0005524">
    <property type="term" value="F:ATP binding"/>
    <property type="evidence" value="ECO:0007669"/>
    <property type="project" value="UniProtKB-KW"/>
</dbReference>
<evidence type="ECO:0000256" key="1">
    <source>
        <dbReference type="ARBA" id="ARBA00022679"/>
    </source>
</evidence>
<dbReference type="SUPFAM" id="SSF55060">
    <property type="entry name" value="GHMP Kinase, C-terminal domain"/>
    <property type="match status" value="1"/>
</dbReference>
<proteinExistence type="inferred from homology"/>
<dbReference type="InterPro" id="IPR020568">
    <property type="entry name" value="Ribosomal_Su5_D2-typ_SF"/>
</dbReference>
<evidence type="ECO:0000313" key="9">
    <source>
        <dbReference type="Proteomes" id="UP000053577"/>
    </source>
</evidence>
<keyword evidence="1" id="KW-0808">Transferase</keyword>
<gene>
    <name evidence="8" type="ORF">DA01_02730</name>
</gene>
<name>A0A0V8M3T2_9CHLR</name>